<organism evidence="1 2">
    <name type="scientific">Paramecium sonneborni</name>
    <dbReference type="NCBI Taxonomy" id="65129"/>
    <lineage>
        <taxon>Eukaryota</taxon>
        <taxon>Sar</taxon>
        <taxon>Alveolata</taxon>
        <taxon>Ciliophora</taxon>
        <taxon>Intramacronucleata</taxon>
        <taxon>Oligohymenophorea</taxon>
        <taxon>Peniculida</taxon>
        <taxon>Parameciidae</taxon>
        <taxon>Paramecium</taxon>
    </lineage>
</organism>
<protein>
    <submittedName>
        <fullName evidence="1">Uncharacterized protein</fullName>
    </submittedName>
</protein>
<proteinExistence type="predicted"/>
<dbReference type="AlphaFoldDB" id="A0A8S1M131"/>
<evidence type="ECO:0000313" key="2">
    <source>
        <dbReference type="Proteomes" id="UP000692954"/>
    </source>
</evidence>
<dbReference type="EMBL" id="CAJJDN010000030">
    <property type="protein sequence ID" value="CAD8073239.1"/>
    <property type="molecule type" value="Genomic_DNA"/>
</dbReference>
<keyword evidence="2" id="KW-1185">Reference proteome</keyword>
<evidence type="ECO:0000313" key="1">
    <source>
        <dbReference type="EMBL" id="CAD8073239.1"/>
    </source>
</evidence>
<sequence>MNSNVIVVEIYRSREFQTFYQKMHHIKTIANQIHFATNSVVNQLFQQLKLLLVIIVEFNILYNIFHVIPKNTQLEIKVSYEMKKFVGSSINKLCWHQSYCILSLISFFEDLKQIINLIFEQVRLQTNVQRS</sequence>
<gene>
    <name evidence="1" type="ORF">PSON_ATCC_30995.1.T0300196</name>
</gene>
<dbReference type="Proteomes" id="UP000692954">
    <property type="component" value="Unassembled WGS sequence"/>
</dbReference>
<reference evidence="1" key="1">
    <citation type="submission" date="2021-01" db="EMBL/GenBank/DDBJ databases">
        <authorList>
            <consortium name="Genoscope - CEA"/>
            <person name="William W."/>
        </authorList>
    </citation>
    <scope>NUCLEOTIDE SEQUENCE</scope>
</reference>
<accession>A0A8S1M131</accession>
<comment type="caution">
    <text evidence="1">The sequence shown here is derived from an EMBL/GenBank/DDBJ whole genome shotgun (WGS) entry which is preliminary data.</text>
</comment>
<name>A0A8S1M131_9CILI</name>